<organism evidence="2 3">
    <name type="scientific">Sneathiella litorea</name>
    <dbReference type="NCBI Taxonomy" id="2606216"/>
    <lineage>
        <taxon>Bacteria</taxon>
        <taxon>Pseudomonadati</taxon>
        <taxon>Pseudomonadota</taxon>
        <taxon>Alphaproteobacteria</taxon>
        <taxon>Sneathiellales</taxon>
        <taxon>Sneathiellaceae</taxon>
        <taxon>Sneathiella</taxon>
    </lineage>
</organism>
<proteinExistence type="predicted"/>
<feature type="signal peptide" evidence="1">
    <location>
        <begin position="1"/>
        <end position="19"/>
    </location>
</feature>
<protein>
    <recommendedName>
        <fullName evidence="4">SIMPL domain-containing protein</fullName>
    </recommendedName>
</protein>
<keyword evidence="1" id="KW-0732">Signal</keyword>
<evidence type="ECO:0000256" key="1">
    <source>
        <dbReference type="SAM" id="SignalP"/>
    </source>
</evidence>
<dbReference type="RefSeq" id="WP_161314467.1">
    <property type="nucleotide sequence ID" value="NZ_WTUW01000001.1"/>
</dbReference>
<feature type="chain" id="PRO_5026996711" description="SIMPL domain-containing protein" evidence="1">
    <location>
        <begin position="20"/>
        <end position="242"/>
    </location>
</feature>
<sequence length="242" mass="26626">MNKLVIATIAFLSFVPLAAAEMPHKSSIMQDQVVLNLTTEGWVKTDTARVSVYFELVQQEEATDALKNRIDGSLQSLAKDVEWRITSSRQQLDQTGLNRWYVSAEARIPEAVLAGLQDRAKEASSPGYKATISNVDFTPSLAEFEKLRGDLRSQIYQQALDEVARLNKVMPGADYHVRKIDFVQLYPVQTMDAAPRTMMMKSSMAESASGSQGGAELLVSVKQSESARVILGRSAAPAVTQE</sequence>
<dbReference type="EMBL" id="WTUW01000001">
    <property type="protein sequence ID" value="MZR29923.1"/>
    <property type="molecule type" value="Genomic_DNA"/>
</dbReference>
<dbReference type="AlphaFoldDB" id="A0A6L8W607"/>
<evidence type="ECO:0008006" key="4">
    <source>
        <dbReference type="Google" id="ProtNLM"/>
    </source>
</evidence>
<name>A0A6L8W607_9PROT</name>
<gene>
    <name evidence="2" type="ORF">GQE98_04655</name>
</gene>
<comment type="caution">
    <text evidence="2">The sequence shown here is derived from an EMBL/GenBank/DDBJ whole genome shotgun (WGS) entry which is preliminary data.</text>
</comment>
<evidence type="ECO:0000313" key="3">
    <source>
        <dbReference type="Proteomes" id="UP000476030"/>
    </source>
</evidence>
<keyword evidence="3" id="KW-1185">Reference proteome</keyword>
<evidence type="ECO:0000313" key="2">
    <source>
        <dbReference type="EMBL" id="MZR29923.1"/>
    </source>
</evidence>
<dbReference type="Proteomes" id="UP000476030">
    <property type="component" value="Unassembled WGS sequence"/>
</dbReference>
<reference evidence="2 3" key="1">
    <citation type="submission" date="2019-12" db="EMBL/GenBank/DDBJ databases">
        <title>Snethiella sp. nov. sp. isolated from sea sand.</title>
        <authorList>
            <person name="Kim J."/>
            <person name="Jeong S.E."/>
            <person name="Jung H.S."/>
            <person name="Jeon C.O."/>
        </authorList>
    </citation>
    <scope>NUCLEOTIDE SEQUENCE [LARGE SCALE GENOMIC DNA]</scope>
    <source>
        <strain evidence="2 3">DP05</strain>
    </source>
</reference>
<accession>A0A6L8W607</accession>